<proteinExistence type="predicted"/>
<dbReference type="Proteomes" id="UP000183832">
    <property type="component" value="Unassembled WGS sequence"/>
</dbReference>
<evidence type="ECO:0000313" key="1">
    <source>
        <dbReference type="EMBL" id="CRK96974.1"/>
    </source>
</evidence>
<sequence length="98" mass="11355">MNESNIYQNILNKKKGLENYSSEKIEIYAMLRFRLHKSVKILKVISERHLVRQKDGENRQFPLNTTAISGVEEAVWDSCTSVMIPCDIYFGVVQESKC</sequence>
<reference evidence="1 2" key="1">
    <citation type="submission" date="2015-04" db="EMBL/GenBank/DDBJ databases">
        <authorList>
            <person name="Syromyatnikov M.Y."/>
            <person name="Popov V.N."/>
        </authorList>
    </citation>
    <scope>NUCLEOTIDE SEQUENCE [LARGE SCALE GENOMIC DNA]</scope>
</reference>
<dbReference type="AlphaFoldDB" id="A0A1J1IDC0"/>
<gene>
    <name evidence="1" type="ORF">CLUMA_CG010364</name>
</gene>
<keyword evidence="2" id="KW-1185">Reference proteome</keyword>
<dbReference type="EMBL" id="CVRI01000045">
    <property type="protein sequence ID" value="CRK96974.1"/>
    <property type="molecule type" value="Genomic_DNA"/>
</dbReference>
<organism evidence="1 2">
    <name type="scientific">Clunio marinus</name>
    <dbReference type="NCBI Taxonomy" id="568069"/>
    <lineage>
        <taxon>Eukaryota</taxon>
        <taxon>Metazoa</taxon>
        <taxon>Ecdysozoa</taxon>
        <taxon>Arthropoda</taxon>
        <taxon>Hexapoda</taxon>
        <taxon>Insecta</taxon>
        <taxon>Pterygota</taxon>
        <taxon>Neoptera</taxon>
        <taxon>Endopterygota</taxon>
        <taxon>Diptera</taxon>
        <taxon>Nematocera</taxon>
        <taxon>Chironomoidea</taxon>
        <taxon>Chironomidae</taxon>
        <taxon>Clunio</taxon>
    </lineage>
</organism>
<name>A0A1J1IDC0_9DIPT</name>
<evidence type="ECO:0000313" key="2">
    <source>
        <dbReference type="Proteomes" id="UP000183832"/>
    </source>
</evidence>
<accession>A0A1J1IDC0</accession>
<protein>
    <submittedName>
        <fullName evidence="1">CLUMA_CG010364, isoform A</fullName>
    </submittedName>
</protein>